<dbReference type="PRINTS" id="PR00032">
    <property type="entry name" value="HTHARAC"/>
</dbReference>
<dbReference type="Proteomes" id="UP001501218">
    <property type="component" value="Unassembled WGS sequence"/>
</dbReference>
<evidence type="ECO:0000256" key="1">
    <source>
        <dbReference type="ARBA" id="ARBA00023015"/>
    </source>
</evidence>
<evidence type="ECO:0000259" key="4">
    <source>
        <dbReference type="PROSITE" id="PS01124"/>
    </source>
</evidence>
<comment type="caution">
    <text evidence="5">The sequence shown here is derived from an EMBL/GenBank/DDBJ whole genome shotgun (WGS) entry which is preliminary data.</text>
</comment>
<organism evidence="5 6">
    <name type="scientific">Saccharopolyspora halophila</name>
    <dbReference type="NCBI Taxonomy" id="405551"/>
    <lineage>
        <taxon>Bacteria</taxon>
        <taxon>Bacillati</taxon>
        <taxon>Actinomycetota</taxon>
        <taxon>Actinomycetes</taxon>
        <taxon>Pseudonocardiales</taxon>
        <taxon>Pseudonocardiaceae</taxon>
        <taxon>Saccharopolyspora</taxon>
    </lineage>
</organism>
<proteinExistence type="predicted"/>
<evidence type="ECO:0000313" key="6">
    <source>
        <dbReference type="Proteomes" id="UP001501218"/>
    </source>
</evidence>
<dbReference type="Pfam" id="PF14525">
    <property type="entry name" value="AraC_binding_2"/>
    <property type="match status" value="1"/>
</dbReference>
<accession>A0ABN3GTS3</accession>
<feature type="domain" description="HTH araC/xylS-type" evidence="4">
    <location>
        <begin position="223"/>
        <end position="324"/>
    </location>
</feature>
<keyword evidence="2" id="KW-0238">DNA-binding</keyword>
<evidence type="ECO:0000256" key="2">
    <source>
        <dbReference type="ARBA" id="ARBA00023125"/>
    </source>
</evidence>
<dbReference type="EMBL" id="BAAARA010000021">
    <property type="protein sequence ID" value="GAA2360819.1"/>
    <property type="molecule type" value="Genomic_DNA"/>
</dbReference>
<dbReference type="Gene3D" id="1.10.10.60">
    <property type="entry name" value="Homeodomain-like"/>
    <property type="match status" value="1"/>
</dbReference>
<dbReference type="InterPro" id="IPR050204">
    <property type="entry name" value="AraC_XylS_family_regulators"/>
</dbReference>
<keyword evidence="6" id="KW-1185">Reference proteome</keyword>
<protein>
    <submittedName>
        <fullName evidence="5">Helix-turn-helix domain-containing protein</fullName>
    </submittedName>
</protein>
<keyword evidence="3" id="KW-0804">Transcription</keyword>
<dbReference type="InterPro" id="IPR020449">
    <property type="entry name" value="Tscrpt_reg_AraC-type_HTH"/>
</dbReference>
<dbReference type="Pfam" id="PF12833">
    <property type="entry name" value="HTH_18"/>
    <property type="match status" value="1"/>
</dbReference>
<dbReference type="InterPro" id="IPR035418">
    <property type="entry name" value="AraC-bd_2"/>
</dbReference>
<dbReference type="InterPro" id="IPR018062">
    <property type="entry name" value="HTH_AraC-typ_CS"/>
</dbReference>
<evidence type="ECO:0000256" key="3">
    <source>
        <dbReference type="ARBA" id="ARBA00023163"/>
    </source>
</evidence>
<dbReference type="InterPro" id="IPR009057">
    <property type="entry name" value="Homeodomain-like_sf"/>
</dbReference>
<gene>
    <name evidence="5" type="ORF">GCM10009854_45020</name>
</gene>
<dbReference type="RefSeq" id="WP_344136530.1">
    <property type="nucleotide sequence ID" value="NZ_BAAARA010000021.1"/>
</dbReference>
<dbReference type="InterPro" id="IPR018060">
    <property type="entry name" value="HTH_AraC"/>
</dbReference>
<dbReference type="PROSITE" id="PS01124">
    <property type="entry name" value="HTH_ARAC_FAMILY_2"/>
    <property type="match status" value="1"/>
</dbReference>
<dbReference type="PANTHER" id="PTHR46796">
    <property type="entry name" value="HTH-TYPE TRANSCRIPTIONAL ACTIVATOR RHAS-RELATED"/>
    <property type="match status" value="1"/>
</dbReference>
<evidence type="ECO:0000313" key="5">
    <source>
        <dbReference type="EMBL" id="GAA2360819.1"/>
    </source>
</evidence>
<name>A0ABN3GTS3_9PSEU</name>
<sequence length="340" mass="37467">MTASPPVSGPRAGTALPPVAFATESVLAWQRVTSSSFVPLVVDDLSDGRFAGNIRGRVVDDVFFSRLRVTPHEVHRTRALIDASERLFYKITLMLEGTGELVQDNRRALMLPGSISVYDTARPYDLRFADPVDAVVIMFPRDLIDASPDHVRAITAISLGPEECLTRLVTPLLTEISSDFASLEGPAAARVVRTAVELISALLSTAALSRTTEGDREHLSLMLRIREHILDNLGDSELNPDNIARAAYISTRHLHGLFHQQGTTVSAWIREQRIEAIRRELGDPMHAHRPIAEIATSWGYPDASHFSRTFRQQVGMAPSAFRRAALEKTRRGESSNSVSA</sequence>
<keyword evidence="1" id="KW-0805">Transcription regulation</keyword>
<dbReference type="SUPFAM" id="SSF46689">
    <property type="entry name" value="Homeodomain-like"/>
    <property type="match status" value="1"/>
</dbReference>
<dbReference type="PANTHER" id="PTHR46796:SF6">
    <property type="entry name" value="ARAC SUBFAMILY"/>
    <property type="match status" value="1"/>
</dbReference>
<reference evidence="5 6" key="1">
    <citation type="journal article" date="2019" name="Int. J. Syst. Evol. Microbiol.">
        <title>The Global Catalogue of Microorganisms (GCM) 10K type strain sequencing project: providing services to taxonomists for standard genome sequencing and annotation.</title>
        <authorList>
            <consortium name="The Broad Institute Genomics Platform"/>
            <consortium name="The Broad Institute Genome Sequencing Center for Infectious Disease"/>
            <person name="Wu L."/>
            <person name="Ma J."/>
        </authorList>
    </citation>
    <scope>NUCLEOTIDE SEQUENCE [LARGE SCALE GENOMIC DNA]</scope>
    <source>
        <strain evidence="5 6">JCM 16221</strain>
    </source>
</reference>
<dbReference type="PROSITE" id="PS00041">
    <property type="entry name" value="HTH_ARAC_FAMILY_1"/>
    <property type="match status" value="1"/>
</dbReference>
<dbReference type="SMART" id="SM00342">
    <property type="entry name" value="HTH_ARAC"/>
    <property type="match status" value="1"/>
</dbReference>